<dbReference type="NCBIfam" id="NF033580">
    <property type="entry name" value="transpos_IS5_3"/>
    <property type="match status" value="1"/>
</dbReference>
<dbReference type="GO" id="GO:0003677">
    <property type="term" value="F:DNA binding"/>
    <property type="evidence" value="ECO:0007669"/>
    <property type="project" value="InterPro"/>
</dbReference>
<feature type="domain" description="Transposase IS4-like" evidence="1">
    <location>
        <begin position="109"/>
        <end position="271"/>
    </location>
</feature>
<dbReference type="Pfam" id="PF13340">
    <property type="entry name" value="DUF4096"/>
    <property type="match status" value="1"/>
</dbReference>
<evidence type="ECO:0000313" key="3">
    <source>
        <dbReference type="EMBL" id="OGX80908.1"/>
    </source>
</evidence>
<dbReference type="STRING" id="1908237.BEN47_06430"/>
<evidence type="ECO:0000259" key="1">
    <source>
        <dbReference type="Pfam" id="PF01609"/>
    </source>
</evidence>
<feature type="domain" description="Insertion element IS402-like" evidence="2">
    <location>
        <begin position="19"/>
        <end position="89"/>
    </location>
</feature>
<name>A0A1G1SQL1_9BACT</name>
<dbReference type="Proteomes" id="UP000176294">
    <property type="component" value="Unassembled WGS sequence"/>
</dbReference>
<dbReference type="AlphaFoldDB" id="A0A1G1SQL1"/>
<evidence type="ECO:0000259" key="2">
    <source>
        <dbReference type="Pfam" id="PF13340"/>
    </source>
</evidence>
<evidence type="ECO:0000313" key="5">
    <source>
        <dbReference type="Proteomes" id="UP000176294"/>
    </source>
</evidence>
<dbReference type="GO" id="GO:0004803">
    <property type="term" value="F:transposase activity"/>
    <property type="evidence" value="ECO:0007669"/>
    <property type="project" value="InterPro"/>
</dbReference>
<keyword evidence="5" id="KW-1185">Reference proteome</keyword>
<dbReference type="EMBL" id="MDZB01000030">
    <property type="protein sequence ID" value="OGX89345.1"/>
    <property type="molecule type" value="Genomic_DNA"/>
</dbReference>
<proteinExistence type="predicted"/>
<dbReference type="PANTHER" id="PTHR30007">
    <property type="entry name" value="PHP DOMAIN PROTEIN"/>
    <property type="match status" value="1"/>
</dbReference>
<dbReference type="PANTHER" id="PTHR30007:SF0">
    <property type="entry name" value="TRANSPOSASE"/>
    <property type="match status" value="1"/>
</dbReference>
<protein>
    <submittedName>
        <fullName evidence="3">Uncharacterized protein</fullName>
    </submittedName>
</protein>
<dbReference type="InterPro" id="IPR002559">
    <property type="entry name" value="Transposase_11"/>
</dbReference>
<dbReference type="InterPro" id="IPR025161">
    <property type="entry name" value="IS402-like_dom"/>
</dbReference>
<evidence type="ECO:0000313" key="4">
    <source>
        <dbReference type="EMBL" id="OGX89345.1"/>
    </source>
</evidence>
<reference evidence="3 5" key="1">
    <citation type="submission" date="2016-08" db="EMBL/GenBank/DDBJ databases">
        <title>Hymenobacter coccineus sp. nov., Hymenobacter lapidarius sp. nov. and Hymenobacter glacialis sp. nov., isolated from Antarctic soil.</title>
        <authorList>
            <person name="Sedlacek I."/>
            <person name="Kralova S."/>
            <person name="Kyrova K."/>
            <person name="Maslanova I."/>
            <person name="Stankova E."/>
            <person name="Vrbovska V."/>
            <person name="Nemec M."/>
            <person name="Bartak M."/>
            <person name="Svec P."/>
            <person name="Busse H.-J."/>
            <person name="Pantucek R."/>
        </authorList>
    </citation>
    <scope>NUCLEOTIDE SEQUENCE [LARGE SCALE GENOMIC DNA]</scope>
    <source>
        <strain evidence="3 5">CCM 8643</strain>
    </source>
</reference>
<dbReference type="Pfam" id="PF01609">
    <property type="entry name" value="DDE_Tnp_1"/>
    <property type="match status" value="1"/>
</dbReference>
<organism evidence="3 5">
    <name type="scientific">Hymenobacter lapidarius</name>
    <dbReference type="NCBI Taxonomy" id="1908237"/>
    <lineage>
        <taxon>Bacteria</taxon>
        <taxon>Pseudomonadati</taxon>
        <taxon>Bacteroidota</taxon>
        <taxon>Cytophagia</taxon>
        <taxon>Cytophagales</taxon>
        <taxon>Hymenobacteraceae</taxon>
        <taxon>Hymenobacter</taxon>
    </lineage>
</organism>
<accession>A0A1G1SQL1</accession>
<comment type="caution">
    <text evidence="3">The sequence shown here is derived from an EMBL/GenBank/DDBJ whole genome shotgun (WGS) entry which is preliminary data.</text>
</comment>
<sequence>MSFPSLVEVLTKDIITRWILPHLPTRSGGRRCAAAPAEVVGASCYKLKTGCQWRWLPVQALFTGPPLSWQGVYYHFQAWGKQGAWKQLWVMCLRLHRRTLDLSSVQLDGSHTLAKNGGAAVGYQGRKAARTTNALFLADNAGLPLAVATPQAGNQHDTFDLERVFAELCELLEAADLRLEGLFLNADKAFDVTSLRQACARRDIEANIPRNRRSADWQTDDDTPLDPELYRRRLVIERLNAWLDGFKTLLVRYETSVQNWLAFHWLAFTVLLLRKIAPMPTS</sequence>
<dbReference type="GO" id="GO:0006313">
    <property type="term" value="P:DNA transposition"/>
    <property type="evidence" value="ECO:0007669"/>
    <property type="project" value="InterPro"/>
</dbReference>
<gene>
    <name evidence="3" type="ORF">BEN47_06430</name>
    <name evidence="4" type="ORF">BEN47_19770</name>
</gene>
<dbReference type="EMBL" id="MDZB01000175">
    <property type="protein sequence ID" value="OGX80908.1"/>
    <property type="molecule type" value="Genomic_DNA"/>
</dbReference>